<dbReference type="HAMAP" id="MF_00348">
    <property type="entry name" value="RadA_arch"/>
    <property type="match status" value="1"/>
</dbReference>
<dbReference type="EMBL" id="LT981265">
    <property type="protein sequence ID" value="SPC34702.1"/>
    <property type="molecule type" value="Genomic_DNA"/>
</dbReference>
<dbReference type="PANTHER" id="PTHR22942">
    <property type="entry name" value="RECA/RAD51/RADA DNA STRAND-PAIRING FAMILY MEMBER"/>
    <property type="match status" value="1"/>
</dbReference>
<feature type="domain" description="RecA family profile 1" evidence="12">
    <location>
        <begin position="85"/>
        <end position="256"/>
    </location>
</feature>
<name>A0A2K5AST5_9ARCH</name>
<proteinExistence type="inferred from homology"/>
<dbReference type="Pfam" id="PF08423">
    <property type="entry name" value="Rad51"/>
    <property type="match status" value="1"/>
</dbReference>
<dbReference type="Gene3D" id="3.40.50.300">
    <property type="entry name" value="P-loop containing nucleotide triphosphate hydrolases"/>
    <property type="match status" value="1"/>
</dbReference>
<evidence type="ECO:0000256" key="3">
    <source>
        <dbReference type="ARBA" id="ARBA00022741"/>
    </source>
</evidence>
<feature type="compositionally biased region" description="Low complexity" evidence="11">
    <location>
        <begin position="329"/>
        <end position="338"/>
    </location>
</feature>
<dbReference type="GO" id="GO:0005524">
    <property type="term" value="F:ATP binding"/>
    <property type="evidence" value="ECO:0007669"/>
    <property type="project" value="UniProtKB-UniRule"/>
</dbReference>
<dbReference type="InterPro" id="IPR027417">
    <property type="entry name" value="P-loop_NTPase"/>
</dbReference>
<keyword evidence="15" id="KW-1185">Reference proteome</keyword>
<dbReference type="Proteomes" id="UP000236248">
    <property type="component" value="Chromosome NCAV"/>
</dbReference>
<evidence type="ECO:0000256" key="10">
    <source>
        <dbReference type="PIRNR" id="PIRNR005856"/>
    </source>
</evidence>
<evidence type="ECO:0000259" key="12">
    <source>
        <dbReference type="PROSITE" id="PS50162"/>
    </source>
</evidence>
<evidence type="ECO:0000313" key="14">
    <source>
        <dbReference type="EMBL" id="SPC34702.1"/>
    </source>
</evidence>
<dbReference type="PROSITE" id="PS50162">
    <property type="entry name" value="RECA_2"/>
    <property type="match status" value="1"/>
</dbReference>
<accession>A0A2K5AST5</accession>
<dbReference type="GO" id="GO:0003684">
    <property type="term" value="F:damaged DNA binding"/>
    <property type="evidence" value="ECO:0007669"/>
    <property type="project" value="UniProtKB-UniRule"/>
</dbReference>
<feature type="domain" description="RecA family profile 2" evidence="13">
    <location>
        <begin position="261"/>
        <end position="322"/>
    </location>
</feature>
<dbReference type="GO" id="GO:0006310">
    <property type="term" value="P:DNA recombination"/>
    <property type="evidence" value="ECO:0007669"/>
    <property type="project" value="UniProtKB-UniRule"/>
</dbReference>
<dbReference type="Pfam" id="PF14520">
    <property type="entry name" value="HHH_5"/>
    <property type="match status" value="1"/>
</dbReference>
<dbReference type="InterPro" id="IPR010995">
    <property type="entry name" value="DNA_repair_Rad51/TF_NusA_a-hlx"/>
</dbReference>
<dbReference type="PROSITE" id="PS50163">
    <property type="entry name" value="RECA_3"/>
    <property type="match status" value="1"/>
</dbReference>
<feature type="compositionally biased region" description="Basic and acidic residues" evidence="11">
    <location>
        <begin position="315"/>
        <end position="327"/>
    </location>
</feature>
<evidence type="ECO:0000256" key="7">
    <source>
        <dbReference type="ARBA" id="ARBA00023172"/>
    </source>
</evidence>
<dbReference type="NCBIfam" id="NF003301">
    <property type="entry name" value="PRK04301.1"/>
    <property type="match status" value="1"/>
</dbReference>
<dbReference type="FunFam" id="3.40.50.300:FF:002052">
    <property type="entry name" value="DNA repair protein RAD51 homolog"/>
    <property type="match status" value="1"/>
</dbReference>
<dbReference type="PANTHER" id="PTHR22942:SF30">
    <property type="entry name" value="MEIOTIC RECOMBINATION PROTEIN DMC1_LIM15 HOMOLOG"/>
    <property type="match status" value="1"/>
</dbReference>
<dbReference type="Gene3D" id="1.10.150.20">
    <property type="entry name" value="5' to 3' exonuclease, C-terminal subdomain"/>
    <property type="match status" value="1"/>
</dbReference>
<evidence type="ECO:0000259" key="13">
    <source>
        <dbReference type="PROSITE" id="PS50163"/>
    </source>
</evidence>
<sequence>MLEEELELEGIEGIGPVTKQKLIDAGVRNIMDLVVRGPVGIADVTGLDLDKAVTICNRARVRLVELGLLEKDFVTASEIYKKRQNIERISTGCRSLDELLGGGVETQAITEFYGEYGTGKTQICNTLCVMVQLPKEKGGLNAGALYIDSENTFRPERIYSIAEARGLDPAVALDRIIVAKAYNSSHQELILEGASKIIEQHNVKLLIVDSAVAHYRAEFLGRGTLAERQQRLNKFMHMLLRIAETYNVAAVATNQIQASPDMFFGDPFKPTGGHVVAHTSTYRVYLKRSGRHRIARMVDSPYHPEREVTFVLSEKGVEDVEEKEKKGKGSSNSNSSNA</sequence>
<dbReference type="KEGG" id="ncv:NCAV_1537"/>
<keyword evidence="5 9" id="KW-0067">ATP-binding</keyword>
<comment type="caution">
    <text evidence="9">Lacks conserved residue(s) required for the propagation of feature annotation.</text>
</comment>
<dbReference type="InterPro" id="IPR003593">
    <property type="entry name" value="AAA+_ATPase"/>
</dbReference>
<feature type="region of interest" description="Disordered" evidence="11">
    <location>
        <begin position="313"/>
        <end position="338"/>
    </location>
</feature>
<comment type="function">
    <text evidence="8 9 10">Involved in DNA repair and in homologous recombination. Binds and assemble on single-stranded DNA to form a nucleoprotein filament. Hydrolyzes ATP in a ssDNA-dependent manner and promotes DNA strand exchange between homologous DNA molecules.</text>
</comment>
<evidence type="ECO:0000256" key="2">
    <source>
        <dbReference type="ARBA" id="ARBA00018144"/>
    </source>
</evidence>
<dbReference type="GO" id="GO:0140664">
    <property type="term" value="F:ATP-dependent DNA damage sensor activity"/>
    <property type="evidence" value="ECO:0007669"/>
    <property type="project" value="InterPro"/>
</dbReference>
<dbReference type="NCBIfam" id="TIGR02236">
    <property type="entry name" value="recomb_radA"/>
    <property type="match status" value="1"/>
</dbReference>
<evidence type="ECO:0000256" key="5">
    <source>
        <dbReference type="ARBA" id="ARBA00022840"/>
    </source>
</evidence>
<evidence type="ECO:0000313" key="15">
    <source>
        <dbReference type="Proteomes" id="UP000236248"/>
    </source>
</evidence>
<evidence type="ECO:0000256" key="9">
    <source>
        <dbReference type="HAMAP-Rule" id="MF_00348"/>
    </source>
</evidence>
<dbReference type="InterPro" id="IPR020588">
    <property type="entry name" value="RecA_ATP-bd"/>
</dbReference>
<dbReference type="AlphaFoldDB" id="A0A2K5AST5"/>
<dbReference type="PIRSF" id="PIRSF005856">
    <property type="entry name" value="Rad51"/>
    <property type="match status" value="1"/>
</dbReference>
<dbReference type="InterPro" id="IPR011938">
    <property type="entry name" value="DNA_recomb/repair_RadA"/>
</dbReference>
<evidence type="ECO:0000256" key="4">
    <source>
        <dbReference type="ARBA" id="ARBA00022763"/>
    </source>
</evidence>
<evidence type="ECO:0000256" key="11">
    <source>
        <dbReference type="SAM" id="MobiDB-lite"/>
    </source>
</evidence>
<dbReference type="RefSeq" id="WP_103286688.1">
    <property type="nucleotide sequence ID" value="NZ_LT981265.1"/>
</dbReference>
<protein>
    <recommendedName>
        <fullName evidence="2 9">DNA repair and recombination protein RadA</fullName>
    </recommendedName>
</protein>
<dbReference type="GO" id="GO:0006281">
    <property type="term" value="P:DNA repair"/>
    <property type="evidence" value="ECO:0007669"/>
    <property type="project" value="UniProtKB-UniRule"/>
</dbReference>
<dbReference type="SUPFAM" id="SSF52540">
    <property type="entry name" value="P-loop containing nucleoside triphosphate hydrolases"/>
    <property type="match status" value="1"/>
</dbReference>
<keyword evidence="3 9" id="KW-0547">Nucleotide-binding</keyword>
<gene>
    <name evidence="9 14" type="primary">radA</name>
    <name evidence="14" type="ORF">NCAV_1537</name>
</gene>
<dbReference type="InterPro" id="IPR016467">
    <property type="entry name" value="DNA_recomb/repair_RecA-like"/>
</dbReference>
<evidence type="ECO:0000256" key="6">
    <source>
        <dbReference type="ARBA" id="ARBA00023125"/>
    </source>
</evidence>
<reference evidence="15" key="1">
    <citation type="submission" date="2018-01" db="EMBL/GenBank/DDBJ databases">
        <authorList>
            <person name="Kerou L M."/>
        </authorList>
    </citation>
    <scope>NUCLEOTIDE SEQUENCE [LARGE SCALE GENOMIC DNA]</scope>
    <source>
        <strain evidence="15">SCU2</strain>
    </source>
</reference>
<keyword evidence="6 9" id="KW-0238">DNA-binding</keyword>
<dbReference type="InterPro" id="IPR013632">
    <property type="entry name" value="Rad51_C"/>
</dbReference>
<organism evidence="14 15">
    <name type="scientific">Candidatus Nitrosocaldus cavascurensis</name>
    <dbReference type="NCBI Taxonomy" id="2058097"/>
    <lineage>
        <taxon>Archaea</taxon>
        <taxon>Nitrososphaerota</taxon>
        <taxon>Nitrososphaeria</taxon>
        <taxon>Candidatus Nitrosocaldales</taxon>
        <taxon>Candidatus Nitrosocaldaceae</taxon>
        <taxon>Candidatus Nitrosocaldus</taxon>
    </lineage>
</organism>
<evidence type="ECO:0000256" key="8">
    <source>
        <dbReference type="ARBA" id="ARBA00025684"/>
    </source>
</evidence>
<keyword evidence="4 9" id="KW-0227">DNA damage</keyword>
<keyword evidence="7 9" id="KW-0233">DNA recombination</keyword>
<dbReference type="SUPFAM" id="SSF47794">
    <property type="entry name" value="Rad51 N-terminal domain-like"/>
    <property type="match status" value="1"/>
</dbReference>
<dbReference type="InterPro" id="IPR020587">
    <property type="entry name" value="RecA_monomer-monomer_interface"/>
</dbReference>
<evidence type="ECO:0000256" key="1">
    <source>
        <dbReference type="ARBA" id="ARBA00008050"/>
    </source>
</evidence>
<dbReference type="SMART" id="SM00382">
    <property type="entry name" value="AAA"/>
    <property type="match status" value="1"/>
</dbReference>
<comment type="similarity">
    <text evidence="1 9 10">Belongs to the eukaryotic RecA-like protein family.</text>
</comment>
<dbReference type="GeneID" id="41595528"/>